<dbReference type="WBParaSite" id="nRc.2.0.1.t18543-RA">
    <property type="protein sequence ID" value="nRc.2.0.1.t18543-RA"/>
    <property type="gene ID" value="nRc.2.0.1.g18543"/>
</dbReference>
<dbReference type="Proteomes" id="UP000887565">
    <property type="component" value="Unplaced"/>
</dbReference>
<accession>A0A915IXI7</accession>
<evidence type="ECO:0000313" key="1">
    <source>
        <dbReference type="Proteomes" id="UP000887565"/>
    </source>
</evidence>
<proteinExistence type="predicted"/>
<organism evidence="1 2">
    <name type="scientific">Romanomermis culicivorax</name>
    <name type="common">Nematode worm</name>
    <dbReference type="NCBI Taxonomy" id="13658"/>
    <lineage>
        <taxon>Eukaryota</taxon>
        <taxon>Metazoa</taxon>
        <taxon>Ecdysozoa</taxon>
        <taxon>Nematoda</taxon>
        <taxon>Enoplea</taxon>
        <taxon>Dorylaimia</taxon>
        <taxon>Mermithida</taxon>
        <taxon>Mermithoidea</taxon>
        <taxon>Mermithidae</taxon>
        <taxon>Romanomermis</taxon>
    </lineage>
</organism>
<dbReference type="AlphaFoldDB" id="A0A915IXI7"/>
<protein>
    <submittedName>
        <fullName evidence="2">Uncharacterized protein</fullName>
    </submittedName>
</protein>
<evidence type="ECO:0000313" key="2">
    <source>
        <dbReference type="WBParaSite" id="nRc.2.0.1.t18543-RA"/>
    </source>
</evidence>
<keyword evidence="1" id="KW-1185">Reference proteome</keyword>
<reference evidence="2" key="1">
    <citation type="submission" date="2022-11" db="UniProtKB">
        <authorList>
            <consortium name="WormBaseParasite"/>
        </authorList>
    </citation>
    <scope>IDENTIFICATION</scope>
</reference>
<name>A0A915IXI7_ROMCU</name>
<sequence>MKRGRLPEEGIVGLYSPDRVQQMLAEGMSEKSIQQLAKEKIKHWVHLTKARQHRQAAQQQLKGMPATGSENDAYDISEETTTPLQLLENHNHRLLGVKQLWIRLPCLRWPMRRCNGPSKMLKGFLGGPGAVPPLTNVRVGVVILTMAQQKWLGSGPMDRQKHQSYGWNVDDADNIEEGYNILS</sequence>